<keyword evidence="1" id="KW-0812">Transmembrane</keyword>
<protein>
    <recommendedName>
        <fullName evidence="2">DUF7704 domain-containing protein</fullName>
    </recommendedName>
</protein>
<keyword evidence="1" id="KW-0472">Membrane</keyword>
<comment type="caution">
    <text evidence="3">The sequence shown here is derived from an EMBL/GenBank/DDBJ whole genome shotgun (WGS) entry which is preliminary data.</text>
</comment>
<dbReference type="PANTHER" id="PTHR37019:SF1">
    <property type="entry name" value="EXPERA DOMAIN-CONTAINING PROTEIN"/>
    <property type="match status" value="1"/>
</dbReference>
<name>A0A8H4RJI5_9HELO</name>
<proteinExistence type="predicted"/>
<feature type="transmembrane region" description="Helical" evidence="1">
    <location>
        <begin position="65"/>
        <end position="83"/>
    </location>
</feature>
<dbReference type="Proteomes" id="UP000566819">
    <property type="component" value="Unassembled WGS sequence"/>
</dbReference>
<dbReference type="PANTHER" id="PTHR37019">
    <property type="entry name" value="CHROMOSOME 1, WHOLE GENOME SHOTGUN SEQUENCE"/>
    <property type="match status" value="1"/>
</dbReference>
<feature type="transmembrane region" description="Helical" evidence="1">
    <location>
        <begin position="7"/>
        <end position="29"/>
    </location>
</feature>
<feature type="domain" description="DUF7704" evidence="2">
    <location>
        <begin position="4"/>
        <end position="154"/>
    </location>
</feature>
<feature type="transmembrane region" description="Helical" evidence="1">
    <location>
        <begin position="134"/>
        <end position="155"/>
    </location>
</feature>
<sequence>MPHSIPLFYRLFFLYFDPLICLSGIYLSFFDQHTFIQNGVPSALSGSITSSAEILPLAAYFMRSVGSYSVSIFALQILLLHQFKDAPNGLNVKIWRTLQFAILLIDLGLMYSVFEASPIEFLDVGGWSSGDWTNNGILGVVIVLRTAFLLGIGGVEKV</sequence>
<accession>A0A8H4RJI5</accession>
<dbReference type="Pfam" id="PF24803">
    <property type="entry name" value="DUF7704"/>
    <property type="match status" value="1"/>
</dbReference>
<keyword evidence="4" id="KW-1185">Reference proteome</keyword>
<keyword evidence="1" id="KW-1133">Transmembrane helix</keyword>
<evidence type="ECO:0000256" key="1">
    <source>
        <dbReference type="SAM" id="Phobius"/>
    </source>
</evidence>
<gene>
    <name evidence="3" type="ORF">G7Y89_g8864</name>
</gene>
<dbReference type="OrthoDB" id="5313995at2759"/>
<dbReference type="EMBL" id="JAAMPI010000697">
    <property type="protein sequence ID" value="KAF4629287.1"/>
    <property type="molecule type" value="Genomic_DNA"/>
</dbReference>
<dbReference type="InterPro" id="IPR056121">
    <property type="entry name" value="DUF7704"/>
</dbReference>
<evidence type="ECO:0000313" key="3">
    <source>
        <dbReference type="EMBL" id="KAF4629287.1"/>
    </source>
</evidence>
<dbReference type="AlphaFoldDB" id="A0A8H4RJI5"/>
<reference evidence="3 4" key="1">
    <citation type="submission" date="2020-03" db="EMBL/GenBank/DDBJ databases">
        <title>Draft Genome Sequence of Cudoniella acicularis.</title>
        <authorList>
            <person name="Buettner E."/>
            <person name="Kellner H."/>
        </authorList>
    </citation>
    <scope>NUCLEOTIDE SEQUENCE [LARGE SCALE GENOMIC DNA]</scope>
    <source>
        <strain evidence="3 4">DSM 108380</strain>
    </source>
</reference>
<evidence type="ECO:0000259" key="2">
    <source>
        <dbReference type="Pfam" id="PF24803"/>
    </source>
</evidence>
<evidence type="ECO:0000313" key="4">
    <source>
        <dbReference type="Proteomes" id="UP000566819"/>
    </source>
</evidence>
<feature type="transmembrane region" description="Helical" evidence="1">
    <location>
        <begin position="95"/>
        <end position="114"/>
    </location>
</feature>
<organism evidence="3 4">
    <name type="scientific">Cudoniella acicularis</name>
    <dbReference type="NCBI Taxonomy" id="354080"/>
    <lineage>
        <taxon>Eukaryota</taxon>
        <taxon>Fungi</taxon>
        <taxon>Dikarya</taxon>
        <taxon>Ascomycota</taxon>
        <taxon>Pezizomycotina</taxon>
        <taxon>Leotiomycetes</taxon>
        <taxon>Helotiales</taxon>
        <taxon>Tricladiaceae</taxon>
        <taxon>Cudoniella</taxon>
    </lineage>
</organism>